<evidence type="ECO:0000256" key="4">
    <source>
        <dbReference type="ARBA" id="ARBA00022475"/>
    </source>
</evidence>
<dbReference type="GO" id="GO:0005524">
    <property type="term" value="F:ATP binding"/>
    <property type="evidence" value="ECO:0007669"/>
    <property type="project" value="UniProtKB-KW"/>
</dbReference>
<evidence type="ECO:0000256" key="13">
    <source>
        <dbReference type="ARBA" id="ARBA00023136"/>
    </source>
</evidence>
<evidence type="ECO:0000256" key="12">
    <source>
        <dbReference type="ARBA" id="ARBA00023012"/>
    </source>
</evidence>
<evidence type="ECO:0000259" key="14">
    <source>
        <dbReference type="PROSITE" id="PS50109"/>
    </source>
</evidence>
<dbReference type="InterPro" id="IPR029151">
    <property type="entry name" value="Sensor-like_sf"/>
</dbReference>
<dbReference type="Pfam" id="PF07730">
    <property type="entry name" value="HisKA_3"/>
    <property type="match status" value="1"/>
</dbReference>
<dbReference type="GO" id="GO:0046983">
    <property type="term" value="F:protein dimerization activity"/>
    <property type="evidence" value="ECO:0007669"/>
    <property type="project" value="InterPro"/>
</dbReference>
<evidence type="ECO:0000256" key="9">
    <source>
        <dbReference type="ARBA" id="ARBA00022777"/>
    </source>
</evidence>
<accession>A0A4U7JGQ8</accession>
<evidence type="ECO:0000256" key="11">
    <source>
        <dbReference type="ARBA" id="ARBA00022989"/>
    </source>
</evidence>
<dbReference type="OrthoDB" id="9781904at2"/>
<name>A0A4U7JGQ8_9FIRM</name>
<keyword evidence="7" id="KW-0812">Transmembrane</keyword>
<dbReference type="KEGG" id="rher:EHE19_001020"/>
<dbReference type="PANTHER" id="PTHR24421">
    <property type="entry name" value="NITRATE/NITRITE SENSOR PROTEIN NARX-RELATED"/>
    <property type="match status" value="1"/>
</dbReference>
<protein>
    <recommendedName>
        <fullName evidence="3">histidine kinase</fullName>
        <ecNumber evidence="3">2.7.13.3</ecNumber>
    </recommendedName>
</protein>
<dbReference type="Proteomes" id="UP000306409">
    <property type="component" value="Chromosome"/>
</dbReference>
<keyword evidence="11" id="KW-1133">Transmembrane helix</keyword>
<keyword evidence="4" id="KW-1003">Cell membrane</keyword>
<sequence>MNFSKSIKTIIVILFVLLNIIFCYFSVINTIEDYEVMLSQSMTQKSKAVVNFFSYPENIINILSKNKDLLTYDVNNRLLKNNILSLFESIIVPDSRISNIYFISNEGKYISYILPDKNDLPDNYFSSRDWFKEAIKGKKQFYWISHKSDFRYEEDVISCIRRVVDEYNRPIGVVGLDIEVFKLSELVQGTTVGENGYFMILDNQNKIIASTHLGTLGNYITDKSLNDQKITNYDKSLIMSMDNKKYKYSLFNFKNLPWKIINVIPVNEITKKIISDIALFTICSLVSFAFALCLYLKNKSTLSLILELRDANIKLKQYASTIEEIAVLKERNRLARDVHDTLGQTLSILIALLQVSLLSCKTNIKETEEHINEAILVTSNGLNELRRSISGLTSTKQEEDNLFDILEKLVNNFEYSGLKVDLSVNKIEQNISKSHTEVIYRICQEALTNSIKHGKATEASIILKFSDNNIKLFIFDNGIGCKKICFDNGFGLQGMQQRIKALNGDIKFGSDGENGFNIHVEIPLVITEEGNIDDKSFVSG</sequence>
<keyword evidence="5" id="KW-0597">Phosphoprotein</keyword>
<dbReference type="Pfam" id="PF02743">
    <property type="entry name" value="dCache_1"/>
    <property type="match status" value="1"/>
</dbReference>
<evidence type="ECO:0000256" key="8">
    <source>
        <dbReference type="ARBA" id="ARBA00022741"/>
    </source>
</evidence>
<evidence type="ECO:0000256" key="10">
    <source>
        <dbReference type="ARBA" id="ARBA00022840"/>
    </source>
</evidence>
<dbReference type="PROSITE" id="PS50109">
    <property type="entry name" value="HIS_KIN"/>
    <property type="match status" value="1"/>
</dbReference>
<organism evidence="15 16">
    <name type="scientific">Ruminiclostridium herbifermentans</name>
    <dbReference type="NCBI Taxonomy" id="2488810"/>
    <lineage>
        <taxon>Bacteria</taxon>
        <taxon>Bacillati</taxon>
        <taxon>Bacillota</taxon>
        <taxon>Clostridia</taxon>
        <taxon>Eubacteriales</taxon>
        <taxon>Oscillospiraceae</taxon>
        <taxon>Ruminiclostridium</taxon>
    </lineage>
</organism>
<dbReference type="Gene3D" id="3.30.565.10">
    <property type="entry name" value="Histidine kinase-like ATPase, C-terminal domain"/>
    <property type="match status" value="1"/>
</dbReference>
<evidence type="ECO:0000256" key="3">
    <source>
        <dbReference type="ARBA" id="ARBA00012438"/>
    </source>
</evidence>
<dbReference type="GO" id="GO:0005886">
    <property type="term" value="C:plasma membrane"/>
    <property type="evidence" value="ECO:0007669"/>
    <property type="project" value="UniProtKB-SubCell"/>
</dbReference>
<proteinExistence type="predicted"/>
<reference evidence="15 16" key="1">
    <citation type="submission" date="2020-09" db="EMBL/GenBank/DDBJ databases">
        <title>Characterization and genome sequencing of Ruminiclostridium sp. nov. MA18.</title>
        <authorList>
            <person name="Rettenmaier R."/>
            <person name="Kowollik M.-L."/>
            <person name="Liebl W."/>
            <person name="Zverlov V."/>
        </authorList>
    </citation>
    <scope>NUCLEOTIDE SEQUENCE [LARGE SCALE GENOMIC DNA]</scope>
    <source>
        <strain evidence="15 16">MA18</strain>
    </source>
</reference>
<evidence type="ECO:0000256" key="7">
    <source>
        <dbReference type="ARBA" id="ARBA00022692"/>
    </source>
</evidence>
<dbReference type="EC" id="2.7.13.3" evidence="3"/>
<comment type="catalytic activity">
    <reaction evidence="1">
        <text>ATP + protein L-histidine = ADP + protein N-phospho-L-histidine.</text>
        <dbReference type="EC" id="2.7.13.3"/>
    </reaction>
</comment>
<dbReference type="Gene3D" id="3.30.450.20">
    <property type="entry name" value="PAS domain"/>
    <property type="match status" value="2"/>
</dbReference>
<keyword evidence="6" id="KW-0808">Transferase</keyword>
<dbReference type="Pfam" id="PF02518">
    <property type="entry name" value="HATPase_c"/>
    <property type="match status" value="1"/>
</dbReference>
<keyword evidence="9" id="KW-0418">Kinase</keyword>
<dbReference type="PANTHER" id="PTHR24421:SF10">
    <property type="entry name" value="NITRATE_NITRITE SENSOR PROTEIN NARQ"/>
    <property type="match status" value="1"/>
</dbReference>
<dbReference type="InterPro" id="IPR005467">
    <property type="entry name" value="His_kinase_dom"/>
</dbReference>
<keyword evidence="8" id="KW-0547">Nucleotide-binding</keyword>
<evidence type="ECO:0000256" key="2">
    <source>
        <dbReference type="ARBA" id="ARBA00004651"/>
    </source>
</evidence>
<keyword evidence="16" id="KW-1185">Reference proteome</keyword>
<keyword evidence="13" id="KW-0472">Membrane</keyword>
<evidence type="ECO:0000313" key="15">
    <source>
        <dbReference type="EMBL" id="QNU67168.1"/>
    </source>
</evidence>
<keyword evidence="12" id="KW-0902">Two-component regulatory system</keyword>
<evidence type="ECO:0000256" key="5">
    <source>
        <dbReference type="ARBA" id="ARBA00022553"/>
    </source>
</evidence>
<dbReference type="CDD" id="cd18773">
    <property type="entry name" value="PDC1_HK_sensor"/>
    <property type="match status" value="1"/>
</dbReference>
<comment type="subcellular location">
    <subcellularLocation>
        <location evidence="2">Cell membrane</location>
        <topology evidence="2">Multi-pass membrane protein</topology>
    </subcellularLocation>
</comment>
<evidence type="ECO:0000256" key="1">
    <source>
        <dbReference type="ARBA" id="ARBA00000085"/>
    </source>
</evidence>
<dbReference type="InterPro" id="IPR003594">
    <property type="entry name" value="HATPase_dom"/>
</dbReference>
<dbReference type="InterPro" id="IPR050482">
    <property type="entry name" value="Sensor_HK_TwoCompSys"/>
</dbReference>
<dbReference type="InterPro" id="IPR011712">
    <property type="entry name" value="Sig_transdc_His_kin_sub3_dim/P"/>
</dbReference>
<evidence type="ECO:0000256" key="6">
    <source>
        <dbReference type="ARBA" id="ARBA00022679"/>
    </source>
</evidence>
<dbReference type="InterPro" id="IPR036890">
    <property type="entry name" value="HATPase_C_sf"/>
</dbReference>
<dbReference type="SUPFAM" id="SSF103190">
    <property type="entry name" value="Sensory domain-like"/>
    <property type="match status" value="1"/>
</dbReference>
<dbReference type="Gene3D" id="1.20.5.1930">
    <property type="match status" value="1"/>
</dbReference>
<dbReference type="RefSeq" id="WP_137697232.1">
    <property type="nucleotide sequence ID" value="NZ_CP061336.1"/>
</dbReference>
<keyword evidence="10" id="KW-0067">ATP-binding</keyword>
<dbReference type="SUPFAM" id="SSF55874">
    <property type="entry name" value="ATPase domain of HSP90 chaperone/DNA topoisomerase II/histidine kinase"/>
    <property type="match status" value="1"/>
</dbReference>
<dbReference type="AlphaFoldDB" id="A0A4U7JGQ8"/>
<dbReference type="CDD" id="cd16917">
    <property type="entry name" value="HATPase_UhpB-NarQ-NarX-like"/>
    <property type="match status" value="1"/>
</dbReference>
<dbReference type="EMBL" id="CP061336">
    <property type="protein sequence ID" value="QNU67168.1"/>
    <property type="molecule type" value="Genomic_DNA"/>
</dbReference>
<dbReference type="GO" id="GO:0000155">
    <property type="term" value="F:phosphorelay sensor kinase activity"/>
    <property type="evidence" value="ECO:0007669"/>
    <property type="project" value="InterPro"/>
</dbReference>
<feature type="domain" description="Histidine kinase" evidence="14">
    <location>
        <begin position="337"/>
        <end position="526"/>
    </location>
</feature>
<dbReference type="InterPro" id="IPR033479">
    <property type="entry name" value="dCache_1"/>
</dbReference>
<gene>
    <name evidence="15" type="ORF">EHE19_001020</name>
</gene>
<evidence type="ECO:0000313" key="16">
    <source>
        <dbReference type="Proteomes" id="UP000306409"/>
    </source>
</evidence>